<dbReference type="InterPro" id="IPR011704">
    <property type="entry name" value="ATPase_dyneun-rel_AAA"/>
</dbReference>
<accession>A0A1I3LJA0</accession>
<name>A0A1I3LJA0_9SPIR</name>
<evidence type="ECO:0000259" key="1">
    <source>
        <dbReference type="Pfam" id="PF07728"/>
    </source>
</evidence>
<feature type="domain" description="ATPase dynein-related AAA" evidence="1">
    <location>
        <begin position="22"/>
        <end position="151"/>
    </location>
</feature>
<dbReference type="RefSeq" id="WP_074932179.1">
    <property type="nucleotide sequence ID" value="NZ_FORI01000007.1"/>
</dbReference>
<dbReference type="SUPFAM" id="SSF52540">
    <property type="entry name" value="P-loop containing nucleoside triphosphate hydrolases"/>
    <property type="match status" value="1"/>
</dbReference>
<evidence type="ECO:0000313" key="3">
    <source>
        <dbReference type="Proteomes" id="UP000182737"/>
    </source>
</evidence>
<dbReference type="AlphaFoldDB" id="A0A1I3LJA0"/>
<dbReference type="GO" id="GO:0016887">
    <property type="term" value="F:ATP hydrolysis activity"/>
    <property type="evidence" value="ECO:0007669"/>
    <property type="project" value="InterPro"/>
</dbReference>
<dbReference type="Gene3D" id="3.40.50.300">
    <property type="entry name" value="P-loop containing nucleotide triphosphate hydrolases"/>
    <property type="match status" value="1"/>
</dbReference>
<evidence type="ECO:0000313" key="2">
    <source>
        <dbReference type="EMBL" id="SFI84834.1"/>
    </source>
</evidence>
<dbReference type="GO" id="GO:0005524">
    <property type="term" value="F:ATP binding"/>
    <property type="evidence" value="ECO:0007669"/>
    <property type="project" value="InterPro"/>
</dbReference>
<dbReference type="Proteomes" id="UP000182737">
    <property type="component" value="Unassembled WGS sequence"/>
</dbReference>
<dbReference type="EMBL" id="FORI01000007">
    <property type="protein sequence ID" value="SFI84834.1"/>
    <property type="molecule type" value="Genomic_DNA"/>
</dbReference>
<reference evidence="3" key="1">
    <citation type="submission" date="2016-10" db="EMBL/GenBank/DDBJ databases">
        <authorList>
            <person name="Varghese N."/>
            <person name="Submissions S."/>
        </authorList>
    </citation>
    <scope>NUCLEOTIDE SEQUENCE [LARGE SCALE GENOMIC DNA]</scope>
    <source>
        <strain evidence="3">XBD1002</strain>
    </source>
</reference>
<keyword evidence="3" id="KW-1185">Reference proteome</keyword>
<sequence length="358" mass="40580">MSVRIDGNLLLEILEETPATQNIMLMGKHGIGKSQILEKFYTAKGCKVVSLFLGQMSDPGDLIGIPHKNEVTGHTEFMPPYWFPTDDTPVVLFLDELNRARPEVLQTIMDLALNRKLAGRSLPAGSRIISAVNNGEEYQLTDLDPALVSRFNIYEFVPSVQDWLLWANKNGIDERITSYIAANPKALDNQMAIEDMENLEKTPDRRAWVRVSEIITGKEVLKQSHKSMIAGIVGGVAANRFFEFLDHNHLLTAKELLLGNFEMNRLKLESYKTPQFATINDAVFVYLESDKYGEADKKQMAENLASYFYYLEEKKLREAMAHFANMFSGTMYPNALVFIIGECPELYSKMTKFVAEIK</sequence>
<dbReference type="InterPro" id="IPR027417">
    <property type="entry name" value="P-loop_NTPase"/>
</dbReference>
<dbReference type="Pfam" id="PF07728">
    <property type="entry name" value="AAA_5"/>
    <property type="match status" value="1"/>
</dbReference>
<gene>
    <name evidence="2" type="ORF">SAMN04487775_10719</name>
</gene>
<organism evidence="2 3">
    <name type="scientific">Treponema bryantii</name>
    <dbReference type="NCBI Taxonomy" id="163"/>
    <lineage>
        <taxon>Bacteria</taxon>
        <taxon>Pseudomonadati</taxon>
        <taxon>Spirochaetota</taxon>
        <taxon>Spirochaetia</taxon>
        <taxon>Spirochaetales</taxon>
        <taxon>Treponemataceae</taxon>
        <taxon>Treponema</taxon>
    </lineage>
</organism>
<protein>
    <submittedName>
        <fullName evidence="2">MoxR-like ATPase</fullName>
    </submittedName>
</protein>
<proteinExistence type="predicted"/>
<dbReference type="OrthoDB" id="9808317at2"/>